<gene>
    <name evidence="1" type="ORF">QE152_g20741</name>
</gene>
<keyword evidence="2" id="KW-1185">Reference proteome</keyword>
<comment type="caution">
    <text evidence="1">The sequence shown here is derived from an EMBL/GenBank/DDBJ whole genome shotgun (WGS) entry which is preliminary data.</text>
</comment>
<reference evidence="1 2" key="1">
    <citation type="journal article" date="2024" name="BMC Genomics">
        <title>De novo assembly and annotation of Popillia japonica's genome with initial clues to its potential as an invasive pest.</title>
        <authorList>
            <person name="Cucini C."/>
            <person name="Boschi S."/>
            <person name="Funari R."/>
            <person name="Cardaioli E."/>
            <person name="Iannotti N."/>
            <person name="Marturano G."/>
            <person name="Paoli F."/>
            <person name="Bruttini M."/>
            <person name="Carapelli A."/>
            <person name="Frati F."/>
            <person name="Nardi F."/>
        </authorList>
    </citation>
    <scope>NUCLEOTIDE SEQUENCE [LARGE SCALE GENOMIC DNA]</scope>
    <source>
        <strain evidence="1">DMR45628</strain>
    </source>
</reference>
<evidence type="ECO:0000313" key="2">
    <source>
        <dbReference type="Proteomes" id="UP001458880"/>
    </source>
</evidence>
<dbReference type="Proteomes" id="UP001458880">
    <property type="component" value="Unassembled WGS sequence"/>
</dbReference>
<protein>
    <submittedName>
        <fullName evidence="1">Uncharacterized protein</fullName>
    </submittedName>
</protein>
<dbReference type="AlphaFoldDB" id="A0AAW1KLY2"/>
<organism evidence="1 2">
    <name type="scientific">Popillia japonica</name>
    <name type="common">Japanese beetle</name>
    <dbReference type="NCBI Taxonomy" id="7064"/>
    <lineage>
        <taxon>Eukaryota</taxon>
        <taxon>Metazoa</taxon>
        <taxon>Ecdysozoa</taxon>
        <taxon>Arthropoda</taxon>
        <taxon>Hexapoda</taxon>
        <taxon>Insecta</taxon>
        <taxon>Pterygota</taxon>
        <taxon>Neoptera</taxon>
        <taxon>Endopterygota</taxon>
        <taxon>Coleoptera</taxon>
        <taxon>Polyphaga</taxon>
        <taxon>Scarabaeiformia</taxon>
        <taxon>Scarabaeidae</taxon>
        <taxon>Rutelinae</taxon>
        <taxon>Popillia</taxon>
    </lineage>
</organism>
<dbReference type="EMBL" id="JASPKY010000195">
    <property type="protein sequence ID" value="KAK9721740.1"/>
    <property type="molecule type" value="Genomic_DNA"/>
</dbReference>
<accession>A0AAW1KLY2</accession>
<name>A0AAW1KLY2_POPJA</name>
<sequence length="174" mass="20133">MNNFANSTQTAFPKFAPLTQYIHEYNISRYVGDLLACMFQILFFSPRDIIVGAKLNVAILVSLMVSTGDTFGYDEKQLPYDICWQYKEAEEHFVDCEIANRISDCSTKRKQRNIRAMVDDDDEDDGSEVYESHVDSNTIRSWRRKFEIDVAKSDDVRDRIEMTLNLFGIPSLAF</sequence>
<evidence type="ECO:0000313" key="1">
    <source>
        <dbReference type="EMBL" id="KAK9721740.1"/>
    </source>
</evidence>
<proteinExistence type="predicted"/>